<organism evidence="1 6">
    <name type="scientific">Phytophthora cactorum</name>
    <dbReference type="NCBI Taxonomy" id="29920"/>
    <lineage>
        <taxon>Eukaryota</taxon>
        <taxon>Sar</taxon>
        <taxon>Stramenopiles</taxon>
        <taxon>Oomycota</taxon>
        <taxon>Peronosporomycetes</taxon>
        <taxon>Peronosporales</taxon>
        <taxon>Peronosporaceae</taxon>
        <taxon>Phytophthora</taxon>
    </lineage>
</organism>
<dbReference type="AlphaFoldDB" id="A0A8T1JKV6"/>
<dbReference type="EMBL" id="RCMV01003220">
    <property type="protein sequence ID" value="KAG3199566.1"/>
    <property type="molecule type" value="Genomic_DNA"/>
</dbReference>
<gene>
    <name evidence="1" type="ORF">PC113_g21915</name>
    <name evidence="2" type="ORF">PC115_g23500</name>
    <name evidence="3" type="ORF">PC117_g26870</name>
    <name evidence="4" type="ORF">PC118_g23198</name>
    <name evidence="5" type="ORF">PC129_g24066</name>
</gene>
<dbReference type="EMBL" id="RCMK01002751">
    <property type="protein sequence ID" value="KAG2878842.1"/>
    <property type="molecule type" value="Genomic_DNA"/>
</dbReference>
<accession>A0A8T1JKV6</accession>
<comment type="caution">
    <text evidence="1">The sequence shown here is derived from an EMBL/GenBank/DDBJ whole genome shotgun (WGS) entry which is preliminary data.</text>
</comment>
<protein>
    <submittedName>
        <fullName evidence="1">Uncharacterized protein</fullName>
    </submittedName>
</protein>
<name>A0A8T1JKV6_9STRA</name>
<dbReference type="Proteomes" id="UP000760860">
    <property type="component" value="Unassembled WGS sequence"/>
</dbReference>
<evidence type="ECO:0000313" key="3">
    <source>
        <dbReference type="EMBL" id="KAG2878842.1"/>
    </source>
</evidence>
<dbReference type="Proteomes" id="UP000735874">
    <property type="component" value="Unassembled WGS sequence"/>
</dbReference>
<dbReference type="Proteomes" id="UP000736787">
    <property type="component" value="Unassembled WGS sequence"/>
</dbReference>
<evidence type="ECO:0000313" key="2">
    <source>
        <dbReference type="EMBL" id="KAG2876930.1"/>
    </source>
</evidence>
<dbReference type="EMBL" id="RCMG01001518">
    <property type="protein sequence ID" value="KAG2825399.1"/>
    <property type="molecule type" value="Genomic_DNA"/>
</dbReference>
<dbReference type="EMBL" id="RCMI01002378">
    <property type="protein sequence ID" value="KAG2876930.1"/>
    <property type="molecule type" value="Genomic_DNA"/>
</dbReference>
<evidence type="ECO:0000313" key="1">
    <source>
        <dbReference type="EMBL" id="KAG2825399.1"/>
    </source>
</evidence>
<dbReference type="EMBL" id="RCML01002080">
    <property type="protein sequence ID" value="KAG2959087.1"/>
    <property type="molecule type" value="Genomic_DNA"/>
</dbReference>
<evidence type="ECO:0000313" key="6">
    <source>
        <dbReference type="Proteomes" id="UP000735874"/>
    </source>
</evidence>
<dbReference type="Proteomes" id="UP000774804">
    <property type="component" value="Unassembled WGS sequence"/>
</dbReference>
<evidence type="ECO:0000313" key="5">
    <source>
        <dbReference type="EMBL" id="KAG3199566.1"/>
    </source>
</evidence>
<proteinExistence type="predicted"/>
<reference evidence="1" key="1">
    <citation type="submission" date="2018-10" db="EMBL/GenBank/DDBJ databases">
        <title>Effector identification in a new, highly contiguous assembly of the strawberry crown rot pathogen Phytophthora cactorum.</title>
        <authorList>
            <person name="Armitage A.D."/>
            <person name="Nellist C.F."/>
            <person name="Bates H."/>
            <person name="Vickerstaff R.J."/>
            <person name="Harrison R.J."/>
        </authorList>
    </citation>
    <scope>NUCLEOTIDE SEQUENCE</scope>
    <source>
        <strain evidence="1">15-7</strain>
        <strain evidence="2">4032</strain>
        <strain evidence="3">4040</strain>
        <strain evidence="4">P415</strain>
        <strain evidence="5">P421</strain>
    </source>
</reference>
<sequence>MKHPRKGISSAPKTHLSKLPSNLLVRMHSSTARKCSTWFSTSDFPCSARLWTKISSKYVCAYARWGLNNYVTRRLSVAGAFDSPWSITSHSQIIPLGVLTAVSGTSHALMSNW</sequence>
<dbReference type="Proteomes" id="UP000697107">
    <property type="component" value="Unassembled WGS sequence"/>
</dbReference>
<evidence type="ECO:0000313" key="4">
    <source>
        <dbReference type="EMBL" id="KAG2959087.1"/>
    </source>
</evidence>